<organism evidence="1 2">
    <name type="scientific">Leucogyrophana mollusca</name>
    <dbReference type="NCBI Taxonomy" id="85980"/>
    <lineage>
        <taxon>Eukaryota</taxon>
        <taxon>Fungi</taxon>
        <taxon>Dikarya</taxon>
        <taxon>Basidiomycota</taxon>
        <taxon>Agaricomycotina</taxon>
        <taxon>Agaricomycetes</taxon>
        <taxon>Agaricomycetidae</taxon>
        <taxon>Boletales</taxon>
        <taxon>Boletales incertae sedis</taxon>
        <taxon>Leucogyrophana</taxon>
    </lineage>
</organism>
<dbReference type="Proteomes" id="UP000790709">
    <property type="component" value="Unassembled WGS sequence"/>
</dbReference>
<gene>
    <name evidence="1" type="ORF">BV22DRAFT_1107950</name>
</gene>
<reference evidence="1" key="1">
    <citation type="journal article" date="2021" name="New Phytol.">
        <title>Evolutionary innovations through gain and loss of genes in the ectomycorrhizal Boletales.</title>
        <authorList>
            <person name="Wu G."/>
            <person name="Miyauchi S."/>
            <person name="Morin E."/>
            <person name="Kuo A."/>
            <person name="Drula E."/>
            <person name="Varga T."/>
            <person name="Kohler A."/>
            <person name="Feng B."/>
            <person name="Cao Y."/>
            <person name="Lipzen A."/>
            <person name="Daum C."/>
            <person name="Hundley H."/>
            <person name="Pangilinan J."/>
            <person name="Johnson J."/>
            <person name="Barry K."/>
            <person name="LaButti K."/>
            <person name="Ng V."/>
            <person name="Ahrendt S."/>
            <person name="Min B."/>
            <person name="Choi I.G."/>
            <person name="Park H."/>
            <person name="Plett J.M."/>
            <person name="Magnuson J."/>
            <person name="Spatafora J.W."/>
            <person name="Nagy L.G."/>
            <person name="Henrissat B."/>
            <person name="Grigoriev I.V."/>
            <person name="Yang Z.L."/>
            <person name="Xu J."/>
            <person name="Martin F.M."/>
        </authorList>
    </citation>
    <scope>NUCLEOTIDE SEQUENCE</scope>
    <source>
        <strain evidence="1">KUC20120723A-06</strain>
    </source>
</reference>
<protein>
    <submittedName>
        <fullName evidence="1">Uncharacterized protein</fullName>
    </submittedName>
</protein>
<keyword evidence="2" id="KW-1185">Reference proteome</keyword>
<name>A0ACB8B2S8_9AGAM</name>
<proteinExistence type="predicted"/>
<sequence>MSQILPPELWSYIFSLASDEDLLLYPGLPTSFALSSWDTHALSQLPILRTPHDALCILQRRAYITKTSVVATCKAWRGLGTEVLARCLFFDDPAKLRRLAAVLAVDPERGWWTRRLHITHFGAGRAAGAAIDKYADALRDVVQNAPNLEIFIVDWPMAACFGAIADTLGMYCHSLRTAHWHVPVAQVPKVIWALDTLTNLVSVHLQFSPSSSAHPLARVAYPPTSDEPPLGAAESVHLALPALQQLSLLGHAQLFIEQATGWSLPALRSFSFNFGAERDDLPDVVGFLAAHGAQLAFLDLDCVPALDVPTILDLCPVLTTFCFNPDWRLPSPAETQGQAHPQTPSTSTWTLTNRPHAHITHIGLHGLLFAFGVGYAASAEPTRRLVIQRTNDVNFTLLASRAAFPRLERVRVLSRTVLEDLERENGPGGGRQGDAGEGCWERWERWCEVCEGLGVRLEDCTGALLGALPRRRDDEDEDEEASELGEGEEYEYEYYYEDEDGEEYEYARVTVSELRQLLEECRQMSAEREETLFAPGVVH</sequence>
<dbReference type="EMBL" id="MU266626">
    <property type="protein sequence ID" value="KAH7919835.1"/>
    <property type="molecule type" value="Genomic_DNA"/>
</dbReference>
<comment type="caution">
    <text evidence="1">The sequence shown here is derived from an EMBL/GenBank/DDBJ whole genome shotgun (WGS) entry which is preliminary data.</text>
</comment>
<evidence type="ECO:0000313" key="2">
    <source>
        <dbReference type="Proteomes" id="UP000790709"/>
    </source>
</evidence>
<accession>A0ACB8B2S8</accession>
<evidence type="ECO:0000313" key="1">
    <source>
        <dbReference type="EMBL" id="KAH7919835.1"/>
    </source>
</evidence>